<evidence type="ECO:0000313" key="3">
    <source>
        <dbReference type="Proteomes" id="UP000050139"/>
    </source>
</evidence>
<proteinExistence type="predicted"/>
<evidence type="ECO:0000256" key="1">
    <source>
        <dbReference type="SAM" id="MobiDB-lite"/>
    </source>
</evidence>
<protein>
    <recommendedName>
        <fullName evidence="4">Secreted protein</fullName>
    </recommendedName>
</protein>
<dbReference type="EMBL" id="COPH01000017">
    <property type="protein sequence ID" value="CLW36985.1"/>
    <property type="molecule type" value="Genomic_DNA"/>
</dbReference>
<feature type="region of interest" description="Disordered" evidence="1">
    <location>
        <begin position="188"/>
        <end position="211"/>
    </location>
</feature>
<dbReference type="Proteomes" id="UP000050139">
    <property type="component" value="Unassembled WGS sequence"/>
</dbReference>
<dbReference type="AlphaFoldDB" id="A0AB33SUH0"/>
<evidence type="ECO:0000313" key="2">
    <source>
        <dbReference type="EMBL" id="CLW36985.1"/>
    </source>
</evidence>
<gene>
    <name evidence="2" type="ORF">ERS094118_02431</name>
</gene>
<evidence type="ECO:0008006" key="4">
    <source>
        <dbReference type="Google" id="ProtNLM"/>
    </source>
</evidence>
<sequence length="211" mass="22573">MHVIGWPRLGLLLGPAVVRLTGGRTLHLVDKPQTARHFVARDLGAHERVQLGQRRPTTRPGLHHGGHLLAVTRIGHPDHQSVEHVGMPLQSGLDLFGVDLLAAAVDRHRATTQHGDRAVLLDLGVVPRNGVAHTVNRPERLGRLLLVLVVADGNVALLGDDAPHPRAGLDFVAVVIEHDGAMVDPHPGPAAMRLPGSNDAGTAKTRLRRAN</sequence>
<organism evidence="2 3">
    <name type="scientific">Mycobacterium tuberculosis</name>
    <dbReference type="NCBI Taxonomy" id="1773"/>
    <lineage>
        <taxon>Bacteria</taxon>
        <taxon>Bacillati</taxon>
        <taxon>Actinomycetota</taxon>
        <taxon>Actinomycetes</taxon>
        <taxon>Mycobacteriales</taxon>
        <taxon>Mycobacteriaceae</taxon>
        <taxon>Mycobacterium</taxon>
        <taxon>Mycobacterium tuberculosis complex</taxon>
    </lineage>
</organism>
<comment type="caution">
    <text evidence="2">The sequence shown here is derived from an EMBL/GenBank/DDBJ whole genome shotgun (WGS) entry which is preliminary data.</text>
</comment>
<name>A0AB33SUH0_MYCTX</name>
<accession>A0AB33SUH0</accession>
<reference evidence="2 3" key="1">
    <citation type="submission" date="2015-03" db="EMBL/GenBank/DDBJ databases">
        <authorList>
            <consortium name="Pathogen Informatics"/>
            <person name="Murphy D."/>
        </authorList>
    </citation>
    <scope>NUCLEOTIDE SEQUENCE [LARGE SCALE GENOMIC DNA]</scope>
    <source>
        <strain evidence="2 3">0268S</strain>
    </source>
</reference>